<dbReference type="Pfam" id="PF26071">
    <property type="entry name" value="DUF8028"/>
    <property type="match status" value="1"/>
</dbReference>
<proteinExistence type="predicted"/>
<dbReference type="EMBL" id="JBHSQH010000001">
    <property type="protein sequence ID" value="MFC5972028.1"/>
    <property type="molecule type" value="Genomic_DNA"/>
</dbReference>
<protein>
    <submittedName>
        <fullName evidence="2">Uncharacterized protein</fullName>
    </submittedName>
</protein>
<evidence type="ECO:0000313" key="3">
    <source>
        <dbReference type="Proteomes" id="UP001596099"/>
    </source>
</evidence>
<dbReference type="InterPro" id="IPR058341">
    <property type="entry name" value="DUF8028"/>
</dbReference>
<keyword evidence="1" id="KW-0472">Membrane</keyword>
<organism evidence="2 3">
    <name type="scientific">Halomarina salina</name>
    <dbReference type="NCBI Taxonomy" id="1872699"/>
    <lineage>
        <taxon>Archaea</taxon>
        <taxon>Methanobacteriati</taxon>
        <taxon>Methanobacteriota</taxon>
        <taxon>Stenosarchaea group</taxon>
        <taxon>Halobacteria</taxon>
        <taxon>Halobacteriales</taxon>
        <taxon>Natronomonadaceae</taxon>
        <taxon>Halomarina</taxon>
    </lineage>
</organism>
<evidence type="ECO:0000256" key="1">
    <source>
        <dbReference type="SAM" id="Phobius"/>
    </source>
</evidence>
<accession>A0ABD5RNY0</accession>
<name>A0ABD5RNY0_9EURY</name>
<dbReference type="RefSeq" id="WP_247414989.1">
    <property type="nucleotide sequence ID" value="NZ_JALLGW010000001.1"/>
</dbReference>
<evidence type="ECO:0000313" key="2">
    <source>
        <dbReference type="EMBL" id="MFC5972028.1"/>
    </source>
</evidence>
<keyword evidence="3" id="KW-1185">Reference proteome</keyword>
<reference evidence="2 3" key="1">
    <citation type="journal article" date="2019" name="Int. J. Syst. Evol. Microbiol.">
        <title>The Global Catalogue of Microorganisms (GCM) 10K type strain sequencing project: providing services to taxonomists for standard genome sequencing and annotation.</title>
        <authorList>
            <consortium name="The Broad Institute Genomics Platform"/>
            <consortium name="The Broad Institute Genome Sequencing Center for Infectious Disease"/>
            <person name="Wu L."/>
            <person name="Ma J."/>
        </authorList>
    </citation>
    <scope>NUCLEOTIDE SEQUENCE [LARGE SCALE GENOMIC DNA]</scope>
    <source>
        <strain evidence="2 3">CGMCC 1.12543</strain>
    </source>
</reference>
<dbReference type="Proteomes" id="UP001596099">
    <property type="component" value="Unassembled WGS sequence"/>
</dbReference>
<keyword evidence="1" id="KW-1133">Transmembrane helix</keyword>
<keyword evidence="1" id="KW-0812">Transmembrane</keyword>
<dbReference type="AlphaFoldDB" id="A0ABD5RNY0"/>
<feature type="transmembrane region" description="Helical" evidence="1">
    <location>
        <begin position="54"/>
        <end position="74"/>
    </location>
</feature>
<sequence length="96" mass="10081">MSTETLRSEPTRTPSLPVQYLRTTARTVSAMAFWLAVALPFCYLPLLAGGLDSLSTQSTVGALLALNAVCLVLGHAHRRDGDGDAAPGDAAPVRDD</sequence>
<gene>
    <name evidence="2" type="ORF">ACFPYI_11870</name>
</gene>
<comment type="caution">
    <text evidence="2">The sequence shown here is derived from an EMBL/GenBank/DDBJ whole genome shotgun (WGS) entry which is preliminary data.</text>
</comment>
<feature type="transmembrane region" description="Helical" evidence="1">
    <location>
        <begin position="28"/>
        <end position="48"/>
    </location>
</feature>